<sequence>MEGENQIWDLKCPLIPSGLEPVTANFTSLEVTSVNVPPDSAIIEAVQASSSTDKIDLSFTFGNVSHLDHVEMYFTEPFLENGATRSFNVIVNNDFVNSTSPEYQKCLSIWANALSLDALNVQLAPTDDSTLPPIISAIEVYTISEPLVTATTSQNDLDGLGEFVDNFEQLKGWSGEPCLPNDTIWQWLNCSGDQPPRVTSIYLSGYGLQGSLPDFSQMDALEIIDLHNNRLNGEIPEFLGKLPNLRRLDLRDNDFSGNVPETITDNRQIKYMIDGNENLNHRKNKKAEKIVAYVLASVIGVFIGFYCVGKYYEQRQTPQTQGQIAQVRVENTPEPWPTSRERLEVTVRETVEVNHVNMRRY</sequence>
<evidence type="ECO:0000313" key="12">
    <source>
        <dbReference type="RefSeq" id="XP_022728679.1"/>
    </source>
</evidence>
<gene>
    <name evidence="12" type="primary">LOC111284223</name>
</gene>
<dbReference type="OrthoDB" id="2143199at2759"/>
<dbReference type="AlphaFoldDB" id="A0A6P5XJV3"/>
<feature type="transmembrane region" description="Helical" evidence="9">
    <location>
        <begin position="290"/>
        <end position="309"/>
    </location>
</feature>
<keyword evidence="5" id="KW-0677">Repeat</keyword>
<evidence type="ECO:0000256" key="6">
    <source>
        <dbReference type="ARBA" id="ARBA00022989"/>
    </source>
</evidence>
<evidence type="ECO:0000256" key="7">
    <source>
        <dbReference type="ARBA" id="ARBA00023136"/>
    </source>
</evidence>
<keyword evidence="8" id="KW-0675">Receptor</keyword>
<keyword evidence="7 9" id="KW-0472">Membrane</keyword>
<organism evidence="11 12">
    <name type="scientific">Durio zibethinus</name>
    <name type="common">Durian</name>
    <dbReference type="NCBI Taxonomy" id="66656"/>
    <lineage>
        <taxon>Eukaryota</taxon>
        <taxon>Viridiplantae</taxon>
        <taxon>Streptophyta</taxon>
        <taxon>Embryophyta</taxon>
        <taxon>Tracheophyta</taxon>
        <taxon>Spermatophyta</taxon>
        <taxon>Magnoliopsida</taxon>
        <taxon>eudicotyledons</taxon>
        <taxon>Gunneridae</taxon>
        <taxon>Pentapetalae</taxon>
        <taxon>rosids</taxon>
        <taxon>malvids</taxon>
        <taxon>Malvales</taxon>
        <taxon>Malvaceae</taxon>
        <taxon>Helicteroideae</taxon>
        <taxon>Durio</taxon>
    </lineage>
</organism>
<keyword evidence="2" id="KW-0433">Leucine-rich repeat</keyword>
<dbReference type="Gene3D" id="3.80.10.10">
    <property type="entry name" value="Ribonuclease Inhibitor"/>
    <property type="match status" value="1"/>
</dbReference>
<dbReference type="Pfam" id="PF12819">
    <property type="entry name" value="Malectin_like"/>
    <property type="match status" value="1"/>
</dbReference>
<name>A0A6P5XJV3_DURZI</name>
<protein>
    <submittedName>
        <fullName evidence="12">Probable LRR receptor-like serine/threonine-protein kinase At1g05700</fullName>
    </submittedName>
</protein>
<dbReference type="SUPFAM" id="SSF52058">
    <property type="entry name" value="L domain-like"/>
    <property type="match status" value="1"/>
</dbReference>
<dbReference type="InterPro" id="IPR024788">
    <property type="entry name" value="Malectin-like_Carb-bd_dom"/>
</dbReference>
<accession>A0A6P5XJV3</accession>
<keyword evidence="11" id="KW-1185">Reference proteome</keyword>
<evidence type="ECO:0000313" key="11">
    <source>
        <dbReference type="Proteomes" id="UP000515121"/>
    </source>
</evidence>
<dbReference type="RefSeq" id="XP_022728679.1">
    <property type="nucleotide sequence ID" value="XM_022872944.1"/>
</dbReference>
<dbReference type="GO" id="GO:0016020">
    <property type="term" value="C:membrane"/>
    <property type="evidence" value="ECO:0007669"/>
    <property type="project" value="UniProtKB-SubCell"/>
</dbReference>
<evidence type="ECO:0000256" key="3">
    <source>
        <dbReference type="ARBA" id="ARBA00022692"/>
    </source>
</evidence>
<feature type="domain" description="Malectin-like" evidence="10">
    <location>
        <begin position="27"/>
        <end position="143"/>
    </location>
</feature>
<evidence type="ECO:0000256" key="2">
    <source>
        <dbReference type="ARBA" id="ARBA00022614"/>
    </source>
</evidence>
<dbReference type="FunFam" id="3.80.10.10:FF:000129">
    <property type="entry name" value="Leucine-rich repeat receptor-like kinase"/>
    <property type="match status" value="1"/>
</dbReference>
<keyword evidence="3 9" id="KW-0812">Transmembrane</keyword>
<dbReference type="InterPro" id="IPR032675">
    <property type="entry name" value="LRR_dom_sf"/>
</dbReference>
<comment type="subcellular location">
    <subcellularLocation>
        <location evidence="1">Membrane</location>
        <topology evidence="1">Single-pass membrane protein</topology>
    </subcellularLocation>
</comment>
<evidence type="ECO:0000259" key="10">
    <source>
        <dbReference type="Pfam" id="PF12819"/>
    </source>
</evidence>
<keyword evidence="4" id="KW-0732">Signal</keyword>
<dbReference type="GeneID" id="111284223"/>
<evidence type="ECO:0000256" key="1">
    <source>
        <dbReference type="ARBA" id="ARBA00004167"/>
    </source>
</evidence>
<dbReference type="KEGG" id="dzi:111284223"/>
<dbReference type="Proteomes" id="UP000515121">
    <property type="component" value="Unplaced"/>
</dbReference>
<keyword evidence="6 9" id="KW-1133">Transmembrane helix</keyword>
<proteinExistence type="predicted"/>
<dbReference type="InterPro" id="IPR001611">
    <property type="entry name" value="Leu-rich_rpt"/>
</dbReference>
<reference evidence="12" key="1">
    <citation type="submission" date="2025-08" db="UniProtKB">
        <authorList>
            <consortium name="RefSeq"/>
        </authorList>
    </citation>
    <scope>IDENTIFICATION</scope>
    <source>
        <tissue evidence="12">Fruit stalk</tissue>
    </source>
</reference>
<evidence type="ECO:0000256" key="5">
    <source>
        <dbReference type="ARBA" id="ARBA00022737"/>
    </source>
</evidence>
<evidence type="ECO:0000256" key="8">
    <source>
        <dbReference type="ARBA" id="ARBA00023170"/>
    </source>
</evidence>
<dbReference type="Pfam" id="PF00560">
    <property type="entry name" value="LRR_1"/>
    <property type="match status" value="2"/>
</dbReference>
<evidence type="ECO:0000256" key="9">
    <source>
        <dbReference type="SAM" id="Phobius"/>
    </source>
</evidence>
<evidence type="ECO:0000256" key="4">
    <source>
        <dbReference type="ARBA" id="ARBA00022729"/>
    </source>
</evidence>
<dbReference type="PANTHER" id="PTHR45631">
    <property type="entry name" value="OS07G0107800 PROTEIN-RELATED"/>
    <property type="match status" value="1"/>
</dbReference>
<dbReference type="PANTHER" id="PTHR45631:SF186">
    <property type="entry name" value="MALECTIN-LIKE DOMAIN-CONTAINING PROTEIN"/>
    <property type="match status" value="1"/>
</dbReference>